<protein>
    <submittedName>
        <fullName evidence="13">Putative Zinc finger, BED-type</fullName>
    </submittedName>
</protein>
<dbReference type="PANTHER" id="PTHR46481">
    <property type="entry name" value="ZINC FINGER BED DOMAIN-CONTAINING PROTEIN 4"/>
    <property type="match status" value="1"/>
</dbReference>
<dbReference type="SUPFAM" id="SSF53098">
    <property type="entry name" value="Ribonuclease H-like"/>
    <property type="match status" value="1"/>
</dbReference>
<evidence type="ECO:0000256" key="4">
    <source>
        <dbReference type="ARBA" id="ARBA00022771"/>
    </source>
</evidence>
<dbReference type="Pfam" id="PF02892">
    <property type="entry name" value="zf-BED"/>
    <property type="match status" value="1"/>
</dbReference>
<comment type="caution">
    <text evidence="13">The sequence shown here is derived from an EMBL/GenBank/DDBJ whole genome shotgun (WGS) entry which is preliminary data.</text>
</comment>
<keyword evidence="4 10" id="KW-0863">Zinc-finger</keyword>
<keyword evidence="3" id="KW-0479">Metal-binding</keyword>
<dbReference type="InterPro" id="IPR012337">
    <property type="entry name" value="RNaseH-like_sf"/>
</dbReference>
<accession>A0A1R3JDQ0</accession>
<dbReference type="Gramene" id="OMO92948">
    <property type="protein sequence ID" value="OMO92948"/>
    <property type="gene ID" value="CCACVL1_06713"/>
</dbReference>
<keyword evidence="9" id="KW-0539">Nucleus</keyword>
<dbReference type="EMBL" id="AWWV01008132">
    <property type="protein sequence ID" value="OMO92948.1"/>
    <property type="molecule type" value="Genomic_DNA"/>
</dbReference>
<evidence type="ECO:0000256" key="3">
    <source>
        <dbReference type="ARBA" id="ARBA00022723"/>
    </source>
</evidence>
<dbReference type="InterPro" id="IPR025525">
    <property type="entry name" value="hAT-like_transposase_RNase-H"/>
</dbReference>
<comment type="subcellular location">
    <subcellularLocation>
        <location evidence="1">Nucleus</location>
    </subcellularLocation>
</comment>
<dbReference type="PANTHER" id="PTHR46481:SF6">
    <property type="entry name" value="ZINC FINGER BED DOMAIN-CONTAINING PROTEIN RICESLEEPER 2-LIKE"/>
    <property type="match status" value="1"/>
</dbReference>
<dbReference type="PROSITE" id="PS50808">
    <property type="entry name" value="ZF_BED"/>
    <property type="match status" value="1"/>
</dbReference>
<keyword evidence="7" id="KW-0238">DNA-binding</keyword>
<dbReference type="Proteomes" id="UP000188268">
    <property type="component" value="Unassembled WGS sequence"/>
</dbReference>
<dbReference type="STRING" id="210143.A0A1R3JDQ0"/>
<dbReference type="GO" id="GO:0008270">
    <property type="term" value="F:zinc ion binding"/>
    <property type="evidence" value="ECO:0007669"/>
    <property type="project" value="UniProtKB-KW"/>
</dbReference>
<evidence type="ECO:0000256" key="10">
    <source>
        <dbReference type="PROSITE-ProRule" id="PRU00027"/>
    </source>
</evidence>
<evidence type="ECO:0000313" key="14">
    <source>
        <dbReference type="Proteomes" id="UP000188268"/>
    </source>
</evidence>
<proteinExistence type="predicted"/>
<dbReference type="SUPFAM" id="SSF57667">
    <property type="entry name" value="beta-beta-alpha zinc fingers"/>
    <property type="match status" value="1"/>
</dbReference>
<feature type="compositionally biased region" description="Polar residues" evidence="11">
    <location>
        <begin position="1"/>
        <end position="16"/>
    </location>
</feature>
<dbReference type="OMA" id="NQNPART"/>
<dbReference type="GO" id="GO:0003677">
    <property type="term" value="F:DNA binding"/>
    <property type="evidence" value="ECO:0007669"/>
    <property type="project" value="UniProtKB-KW"/>
</dbReference>
<feature type="region of interest" description="Disordered" evidence="11">
    <location>
        <begin position="612"/>
        <end position="653"/>
    </location>
</feature>
<keyword evidence="14" id="KW-1185">Reference proteome</keyword>
<dbReference type="OrthoDB" id="1873329at2759"/>
<dbReference type="GO" id="GO:0046983">
    <property type="term" value="F:protein dimerization activity"/>
    <property type="evidence" value="ECO:0007669"/>
    <property type="project" value="InterPro"/>
</dbReference>
<evidence type="ECO:0000256" key="6">
    <source>
        <dbReference type="ARBA" id="ARBA00023015"/>
    </source>
</evidence>
<evidence type="ECO:0000256" key="5">
    <source>
        <dbReference type="ARBA" id="ARBA00022833"/>
    </source>
</evidence>
<dbReference type="Pfam" id="PF05699">
    <property type="entry name" value="Dimer_Tnp_hAT"/>
    <property type="match status" value="1"/>
</dbReference>
<evidence type="ECO:0000313" key="13">
    <source>
        <dbReference type="EMBL" id="OMO92948.1"/>
    </source>
</evidence>
<evidence type="ECO:0000256" key="8">
    <source>
        <dbReference type="ARBA" id="ARBA00023163"/>
    </source>
</evidence>
<evidence type="ECO:0000256" key="9">
    <source>
        <dbReference type="ARBA" id="ARBA00023242"/>
    </source>
</evidence>
<evidence type="ECO:0000256" key="7">
    <source>
        <dbReference type="ARBA" id="ARBA00023125"/>
    </source>
</evidence>
<evidence type="ECO:0000259" key="12">
    <source>
        <dbReference type="PROSITE" id="PS50808"/>
    </source>
</evidence>
<organism evidence="13 14">
    <name type="scientific">Corchorus capsularis</name>
    <name type="common">Jute</name>
    <dbReference type="NCBI Taxonomy" id="210143"/>
    <lineage>
        <taxon>Eukaryota</taxon>
        <taxon>Viridiplantae</taxon>
        <taxon>Streptophyta</taxon>
        <taxon>Embryophyta</taxon>
        <taxon>Tracheophyta</taxon>
        <taxon>Spermatophyta</taxon>
        <taxon>Magnoliopsida</taxon>
        <taxon>eudicotyledons</taxon>
        <taxon>Gunneridae</taxon>
        <taxon>Pentapetalae</taxon>
        <taxon>rosids</taxon>
        <taxon>malvids</taxon>
        <taxon>Malvales</taxon>
        <taxon>Malvaceae</taxon>
        <taxon>Grewioideae</taxon>
        <taxon>Apeibeae</taxon>
        <taxon>Corchorus</taxon>
    </lineage>
</organism>
<dbReference type="InterPro" id="IPR008906">
    <property type="entry name" value="HATC_C_dom"/>
</dbReference>
<feature type="region of interest" description="Disordered" evidence="11">
    <location>
        <begin position="1"/>
        <end position="38"/>
    </location>
</feature>
<keyword evidence="5" id="KW-0862">Zinc</keyword>
<dbReference type="InterPro" id="IPR003656">
    <property type="entry name" value="Znf_BED"/>
</dbReference>
<evidence type="ECO:0000256" key="1">
    <source>
        <dbReference type="ARBA" id="ARBA00004123"/>
    </source>
</evidence>
<dbReference type="AlphaFoldDB" id="A0A1R3JDQ0"/>
<gene>
    <name evidence="13" type="ORF">CCACVL1_06713</name>
</gene>
<dbReference type="Pfam" id="PF14372">
    <property type="entry name" value="hAT-like_RNase-H"/>
    <property type="match status" value="1"/>
</dbReference>
<comment type="subunit">
    <text evidence="2">Homodimer.</text>
</comment>
<keyword evidence="6" id="KW-0805">Transcription regulation</keyword>
<name>A0A1R3JDQ0_COCAP</name>
<feature type="compositionally biased region" description="Acidic residues" evidence="11">
    <location>
        <begin position="612"/>
        <end position="621"/>
    </location>
</feature>
<dbReference type="InterPro" id="IPR036236">
    <property type="entry name" value="Znf_C2H2_sf"/>
</dbReference>
<dbReference type="GO" id="GO:0005634">
    <property type="term" value="C:nucleus"/>
    <property type="evidence" value="ECO:0007669"/>
    <property type="project" value="UniProtKB-SubCell"/>
</dbReference>
<feature type="domain" description="BED-type" evidence="12">
    <location>
        <begin position="36"/>
        <end position="91"/>
    </location>
</feature>
<evidence type="ECO:0000256" key="2">
    <source>
        <dbReference type="ARBA" id="ARBA00011738"/>
    </source>
</evidence>
<sequence>MATNDDANDNSQQFQEENVAIPAEAAEHAKKVQKRPRPSLVWEEFETNNNENGVLMGTCKHCYKSYKADSYYGTSNFKRHLKHCPVLKKKSTRPGVEIDQEVYRNLVSKAIIMHGYAFEWVEHEANGDIHVYLNGTVKTISRNTAKADCLKMHLATKEQLKHALNDNSSRICLTCDLWSSCTTQGYLCVTAHYIDIDWKLNCRVLCFRHLPPPHTGVDVYEKVYGLLKEWGIDNKIFTITLDNASNMDSMQSYLSDQLHSQGALFCGGKYFHVRCSAHVLNLIVKAGLKVIEECVVKIRDSVKYDDGSEARKIRFAECVKRAGVQSTLKLWLDVSTRWNSTFLMLERALIYRRAFLGLDMVDSQYKVCPTNPEWAKVEKISFLLQPFYDITNIFSGSNYPTANLYFPHIWRIELRLLEGMENADDDLSTMAKEMKTKFDKCWSSYSTLLAFAIILDPRYKLQFVKFCFQKVHGDSGGSIMYYEEFDILESSEQGSRKSELDIYLDERKIDRCMEIDILKYWKDKQCQLPKLSLMARDIMSIPITTVASESTFSMGGRILNKWGSSLLPENAEALITTRSWLYGFQVLFKVKQLVLHLDSVPNLNLKVLQLTEDDDDDDDGVNEGRTTTTDTQGGDGQSGAEDASRYGDNYGSDYKKEKSMRELTDEFSSMSLTTASSSFGYGGHFESNFSYGTRSGANEFESSVSSNMYPEYLLEQQTYNEHPVQKPKANAVSGECPPIG</sequence>
<keyword evidence="8" id="KW-0804">Transcription</keyword>
<reference evidence="13 14" key="1">
    <citation type="submission" date="2013-09" db="EMBL/GenBank/DDBJ databases">
        <title>Corchorus capsularis genome sequencing.</title>
        <authorList>
            <person name="Alam M."/>
            <person name="Haque M.S."/>
            <person name="Islam M.S."/>
            <person name="Emdad E.M."/>
            <person name="Islam M.M."/>
            <person name="Ahmed B."/>
            <person name="Halim A."/>
            <person name="Hossen Q.M.M."/>
            <person name="Hossain M.Z."/>
            <person name="Ahmed R."/>
            <person name="Khan M.M."/>
            <person name="Islam R."/>
            <person name="Rashid M.M."/>
            <person name="Khan S.A."/>
            <person name="Rahman M.S."/>
            <person name="Alam M."/>
        </authorList>
    </citation>
    <scope>NUCLEOTIDE SEQUENCE [LARGE SCALE GENOMIC DNA]</scope>
    <source>
        <strain evidence="14">cv. CVL-1</strain>
        <tissue evidence="13">Whole seedling</tissue>
    </source>
</reference>
<dbReference type="InterPro" id="IPR052035">
    <property type="entry name" value="ZnF_BED_domain_contain"/>
</dbReference>
<dbReference type="SMART" id="SM00614">
    <property type="entry name" value="ZnF_BED"/>
    <property type="match status" value="1"/>
</dbReference>
<evidence type="ECO:0000256" key="11">
    <source>
        <dbReference type="SAM" id="MobiDB-lite"/>
    </source>
</evidence>